<proteinExistence type="predicted"/>
<dbReference type="EMBL" id="JANVFO010000100">
    <property type="protein sequence ID" value="KAJ3713243.1"/>
    <property type="molecule type" value="Genomic_DNA"/>
</dbReference>
<dbReference type="Proteomes" id="UP001176059">
    <property type="component" value="Unassembled WGS sequence"/>
</dbReference>
<sequence length="269" mass="28948">MSSYVQTHHECSGVTCVSNIFTWPVNISGRSYDHARNDKFHRNCAEGCPGYGRFGSGNVPERRPASLAETIRGVIDWSLIVHSHRGVLQKRELAWVEWVERGEELTNPQLRAVWNAAPQLPPLHPSPYSNYGLGPDSDSLQFQDVPTHISQSMRPFDLTAAMSGVPAMPGCTVPGPGLSIDLNLVLLGAPSLLPDSIASGSVRHSRASSPNHAESIQAIPGPSGTIRTPVNSPRLSDQAFSPGLERASPSRQAGHIHQEAGTSNTNSTL</sequence>
<dbReference type="AlphaFoldDB" id="A0AA38MUP1"/>
<feature type="compositionally biased region" description="Polar residues" evidence="1">
    <location>
        <begin position="225"/>
        <end position="239"/>
    </location>
</feature>
<protein>
    <submittedName>
        <fullName evidence="2">Uncharacterized protein</fullName>
    </submittedName>
</protein>
<keyword evidence="3" id="KW-1185">Reference proteome</keyword>
<organism evidence="2 3">
    <name type="scientific">Lentinula guzmanii</name>
    <dbReference type="NCBI Taxonomy" id="2804957"/>
    <lineage>
        <taxon>Eukaryota</taxon>
        <taxon>Fungi</taxon>
        <taxon>Dikarya</taxon>
        <taxon>Basidiomycota</taxon>
        <taxon>Agaricomycotina</taxon>
        <taxon>Agaricomycetes</taxon>
        <taxon>Agaricomycetidae</taxon>
        <taxon>Agaricales</taxon>
        <taxon>Marasmiineae</taxon>
        <taxon>Omphalotaceae</taxon>
        <taxon>Lentinula</taxon>
    </lineage>
</organism>
<evidence type="ECO:0000256" key="1">
    <source>
        <dbReference type="SAM" id="MobiDB-lite"/>
    </source>
</evidence>
<gene>
    <name evidence="2" type="ORF">DFJ43DRAFT_1161157</name>
</gene>
<name>A0AA38MUP1_9AGAR</name>
<reference evidence="2" key="1">
    <citation type="submission" date="2022-08" db="EMBL/GenBank/DDBJ databases">
        <authorList>
            <consortium name="DOE Joint Genome Institute"/>
            <person name="Min B."/>
            <person name="Sierra-Patev S."/>
            <person name="Naranjo-Ortiz M."/>
            <person name="Looney B."/>
            <person name="Konkel Z."/>
            <person name="Slot J.C."/>
            <person name="Sakamoto Y."/>
            <person name="Steenwyk J.L."/>
            <person name="Rokas A."/>
            <person name="Carro J."/>
            <person name="Camarero S."/>
            <person name="Ferreira P."/>
            <person name="Molpeceres G."/>
            <person name="Ruiz-duenas F.J."/>
            <person name="Serrano A."/>
            <person name="Henrissat B."/>
            <person name="Drula E."/>
            <person name="Hughes K.W."/>
            <person name="Mata J.L."/>
            <person name="Ishikawa N.K."/>
            <person name="Vargas-Isla R."/>
            <person name="Ushijima S."/>
            <person name="Smith C.A."/>
            <person name="Ahrendt S."/>
            <person name="Andreopoulos W."/>
            <person name="He G."/>
            <person name="LaButti K."/>
            <person name="Lipzen A."/>
            <person name="Ng V."/>
            <person name="Riley R."/>
            <person name="Sandor L."/>
            <person name="Barry K."/>
            <person name="Martinez A.T."/>
            <person name="Xiao Y."/>
            <person name="Gibbons J.G."/>
            <person name="Terashima K."/>
            <person name="Hibbett D.S."/>
            <person name="Grigoriev I.V."/>
        </authorList>
    </citation>
    <scope>NUCLEOTIDE SEQUENCE</scope>
    <source>
        <strain evidence="2">ET3784</strain>
    </source>
</reference>
<reference evidence="2" key="2">
    <citation type="journal article" date="2023" name="Proc. Natl. Acad. Sci. U.S.A.">
        <title>A global phylogenomic analysis of the shiitake genus Lentinula.</title>
        <authorList>
            <person name="Sierra-Patev S."/>
            <person name="Min B."/>
            <person name="Naranjo-Ortiz M."/>
            <person name="Looney B."/>
            <person name="Konkel Z."/>
            <person name="Slot J.C."/>
            <person name="Sakamoto Y."/>
            <person name="Steenwyk J.L."/>
            <person name="Rokas A."/>
            <person name="Carro J."/>
            <person name="Camarero S."/>
            <person name="Ferreira P."/>
            <person name="Molpeceres G."/>
            <person name="Ruiz-Duenas F.J."/>
            <person name="Serrano A."/>
            <person name="Henrissat B."/>
            <person name="Drula E."/>
            <person name="Hughes K.W."/>
            <person name="Mata J.L."/>
            <person name="Ishikawa N.K."/>
            <person name="Vargas-Isla R."/>
            <person name="Ushijima S."/>
            <person name="Smith C.A."/>
            <person name="Donoghue J."/>
            <person name="Ahrendt S."/>
            <person name="Andreopoulos W."/>
            <person name="He G."/>
            <person name="LaButti K."/>
            <person name="Lipzen A."/>
            <person name="Ng V."/>
            <person name="Riley R."/>
            <person name="Sandor L."/>
            <person name="Barry K."/>
            <person name="Martinez A.T."/>
            <person name="Xiao Y."/>
            <person name="Gibbons J.G."/>
            <person name="Terashima K."/>
            <person name="Grigoriev I.V."/>
            <person name="Hibbett D."/>
        </authorList>
    </citation>
    <scope>NUCLEOTIDE SEQUENCE</scope>
    <source>
        <strain evidence="2">ET3784</strain>
    </source>
</reference>
<evidence type="ECO:0000313" key="3">
    <source>
        <dbReference type="Proteomes" id="UP001176059"/>
    </source>
</evidence>
<accession>A0AA38MUP1</accession>
<feature type="region of interest" description="Disordered" evidence="1">
    <location>
        <begin position="201"/>
        <end position="269"/>
    </location>
</feature>
<evidence type="ECO:0000313" key="2">
    <source>
        <dbReference type="EMBL" id="KAJ3713243.1"/>
    </source>
</evidence>
<feature type="compositionally biased region" description="Polar residues" evidence="1">
    <location>
        <begin position="260"/>
        <end position="269"/>
    </location>
</feature>
<comment type="caution">
    <text evidence="2">The sequence shown here is derived from an EMBL/GenBank/DDBJ whole genome shotgun (WGS) entry which is preliminary data.</text>
</comment>